<dbReference type="AlphaFoldDB" id="R0J5W5"/>
<dbReference type="GeneID" id="19401610"/>
<gene>
    <name evidence="2" type="ORF">SETTUDRAFT_178397</name>
</gene>
<dbReference type="RefSeq" id="XP_008021027.1">
    <property type="nucleotide sequence ID" value="XM_008022836.1"/>
</dbReference>
<dbReference type="HOGENOM" id="CLU_440168_0_0_1"/>
<dbReference type="Proteomes" id="UP000016935">
    <property type="component" value="Unassembled WGS sequence"/>
</dbReference>
<name>R0J5W5_EXST2</name>
<feature type="region of interest" description="Disordered" evidence="1">
    <location>
        <begin position="28"/>
        <end position="49"/>
    </location>
</feature>
<proteinExistence type="predicted"/>
<evidence type="ECO:0008006" key="4">
    <source>
        <dbReference type="Google" id="ProtNLM"/>
    </source>
</evidence>
<evidence type="ECO:0000256" key="1">
    <source>
        <dbReference type="SAM" id="MobiDB-lite"/>
    </source>
</evidence>
<reference evidence="2 3" key="1">
    <citation type="journal article" date="2012" name="PLoS Pathog.">
        <title>Diverse lifestyles and strategies of plant pathogenesis encoded in the genomes of eighteen Dothideomycetes fungi.</title>
        <authorList>
            <person name="Ohm R.A."/>
            <person name="Feau N."/>
            <person name="Henrissat B."/>
            <person name="Schoch C.L."/>
            <person name="Horwitz B.A."/>
            <person name="Barry K.W."/>
            <person name="Condon B.J."/>
            <person name="Copeland A.C."/>
            <person name="Dhillon B."/>
            <person name="Glaser F."/>
            <person name="Hesse C.N."/>
            <person name="Kosti I."/>
            <person name="LaButti K."/>
            <person name="Lindquist E.A."/>
            <person name="Lucas S."/>
            <person name="Salamov A.A."/>
            <person name="Bradshaw R.E."/>
            <person name="Ciuffetti L."/>
            <person name="Hamelin R.C."/>
            <person name="Kema G.H.J."/>
            <person name="Lawrence C."/>
            <person name="Scott J.A."/>
            <person name="Spatafora J.W."/>
            <person name="Turgeon B.G."/>
            <person name="de Wit P.J.G.M."/>
            <person name="Zhong S."/>
            <person name="Goodwin S.B."/>
            <person name="Grigoriev I.V."/>
        </authorList>
    </citation>
    <scope>NUCLEOTIDE SEQUENCE [LARGE SCALE GENOMIC DNA]</scope>
    <source>
        <strain evidence="3">28A</strain>
    </source>
</reference>
<evidence type="ECO:0000313" key="3">
    <source>
        <dbReference type="Proteomes" id="UP000016935"/>
    </source>
</evidence>
<dbReference type="EMBL" id="KB908481">
    <property type="protein sequence ID" value="EOA92091.1"/>
    <property type="molecule type" value="Genomic_DNA"/>
</dbReference>
<keyword evidence="3" id="KW-1185">Reference proteome</keyword>
<sequence>MLDEDGSFAAAETVPSLHTTDNVIDTLYHDHGSGSGDGNGPGNVDGNGHGHDLQAFDIAQHAHSDADTLSNDGAWIAATALCRVYSHDEQSSGLNSGGPQEAVSMYAAGPLGRVDGRSMSTSSSSNSTSALQPVDHLSALGLDMSTAYSILDHLFLQAAKHGPLSILNDLHLNATIATQCFLDKAHPRCPVELTLSLLAIALELYPDLLPRNIYENKDIIIDTLRIEFLKRIPTLTWKTTDINHSQSLALSLASYAWCLNSQLSAIAAQWNGVAQLLLNALAAPSHPETARLHTHLGQMIQHQNIVLRLVNGRGFAAMEFSAPVTPLPSQLAHTPTDVPTSDDFFPHSTSSFANLFLPLSPLLDRVCKLPSQEATDAASKIRLHLEDYYLAFPTKALQFSSLTYTFQAEAMIWLHGIFMISYVGSDPMHILTNVDLVNHSTFYSAFEHALLLGEVLPTIMSLDKELTTLSPATAHMMILSSAISAVAMWLFHTPWGEKNMNTSMAERMPATLTTCAESHRCALESLQRTSGRYRSEILDLVHKCLLVLAEGMTLATWTSLQTATQTLMSQGSGALHGIHSGPILPLLDASNNVHCRDALNTLCDPAARACQPGYFDLNIQF</sequence>
<reference evidence="2 3" key="2">
    <citation type="journal article" date="2013" name="PLoS Genet.">
        <title>Comparative genome structure, secondary metabolite, and effector coding capacity across Cochliobolus pathogens.</title>
        <authorList>
            <person name="Condon B.J."/>
            <person name="Leng Y."/>
            <person name="Wu D."/>
            <person name="Bushley K.E."/>
            <person name="Ohm R.A."/>
            <person name="Otillar R."/>
            <person name="Martin J."/>
            <person name="Schackwitz W."/>
            <person name="Grimwood J."/>
            <person name="MohdZainudin N."/>
            <person name="Xue C."/>
            <person name="Wang R."/>
            <person name="Manning V.A."/>
            <person name="Dhillon B."/>
            <person name="Tu Z.J."/>
            <person name="Steffenson B.J."/>
            <person name="Salamov A."/>
            <person name="Sun H."/>
            <person name="Lowry S."/>
            <person name="LaButti K."/>
            <person name="Han J."/>
            <person name="Copeland A."/>
            <person name="Lindquist E."/>
            <person name="Barry K."/>
            <person name="Schmutz J."/>
            <person name="Baker S.E."/>
            <person name="Ciuffetti L.M."/>
            <person name="Grigoriev I.V."/>
            <person name="Zhong S."/>
            <person name="Turgeon B.G."/>
        </authorList>
    </citation>
    <scope>NUCLEOTIDE SEQUENCE [LARGE SCALE GENOMIC DNA]</scope>
    <source>
        <strain evidence="3">28A</strain>
    </source>
</reference>
<organism evidence="2 3">
    <name type="scientific">Exserohilum turcicum (strain 28A)</name>
    <name type="common">Northern leaf blight fungus</name>
    <name type="synonym">Setosphaeria turcica</name>
    <dbReference type="NCBI Taxonomy" id="671987"/>
    <lineage>
        <taxon>Eukaryota</taxon>
        <taxon>Fungi</taxon>
        <taxon>Dikarya</taxon>
        <taxon>Ascomycota</taxon>
        <taxon>Pezizomycotina</taxon>
        <taxon>Dothideomycetes</taxon>
        <taxon>Pleosporomycetidae</taxon>
        <taxon>Pleosporales</taxon>
        <taxon>Pleosporineae</taxon>
        <taxon>Pleosporaceae</taxon>
        <taxon>Exserohilum</taxon>
    </lineage>
</organism>
<evidence type="ECO:0000313" key="2">
    <source>
        <dbReference type="EMBL" id="EOA92091.1"/>
    </source>
</evidence>
<feature type="compositionally biased region" description="Gly residues" evidence="1">
    <location>
        <begin position="33"/>
        <end position="47"/>
    </location>
</feature>
<dbReference type="OrthoDB" id="3801187at2759"/>
<accession>R0J5W5</accession>
<protein>
    <recommendedName>
        <fullName evidence="4">Transcription factor domain-containing protein</fullName>
    </recommendedName>
</protein>